<dbReference type="AlphaFoldDB" id="A0AA43QGZ3"/>
<dbReference type="Pfam" id="PF17781">
    <property type="entry name" value="RPN1_RPN2_N"/>
    <property type="match status" value="1"/>
</dbReference>
<evidence type="ECO:0000313" key="10">
    <source>
        <dbReference type="Proteomes" id="UP001161017"/>
    </source>
</evidence>
<comment type="function">
    <text evidence="4 5">Acts as a regulatory subunit of the 26 proteasome which is involved in the ATP-dependent degradation of ubiquitinated proteins.</text>
</comment>
<dbReference type="Pfam" id="PF18051">
    <property type="entry name" value="RPN1_C"/>
    <property type="match status" value="1"/>
</dbReference>
<keyword evidence="10" id="KW-1185">Reference proteome</keyword>
<evidence type="ECO:0000259" key="8">
    <source>
        <dbReference type="Pfam" id="PF18051"/>
    </source>
</evidence>
<dbReference type="Gene3D" id="1.25.10.10">
    <property type="entry name" value="Leucine-rich Repeat Variant"/>
    <property type="match status" value="1"/>
</dbReference>
<evidence type="ECO:0000256" key="3">
    <source>
        <dbReference type="ARBA" id="ARBA00022942"/>
    </source>
</evidence>
<dbReference type="GO" id="GO:0030234">
    <property type="term" value="F:enzyme regulator activity"/>
    <property type="evidence" value="ECO:0007669"/>
    <property type="project" value="UniProtKB-UniRule"/>
</dbReference>
<dbReference type="PIRSF" id="PIRSF015965">
    <property type="entry name" value="26S_Psome_Rpn1"/>
    <property type="match status" value="1"/>
</dbReference>
<sequence length="907" mass="101307">MAQENGAPSAAEKGKGKAGEAKPDKKEDEIKFDKDGKLIPNRKKGEEPEEEELSEEDQNLKTELEMLVSRLKEPDTSLYIPALNAIKDSIKTSTSSMTAVPKPLKFLRPHYDDLCQIYEQWPSGKEKDSFADVLSVLGMTQGNEEKLDTLKFRLAVPPSQDLGSWGHEYVRHLALEIGQDYQKRLTDDEDVDDLVNLTRSLVPYFLSHNAEADAVDIMSEIEIIQEIPKYLDENTYGRVCLYMVSMVNLLTYPEDQQFLHTAHDIYKQYNKLPQATVLAIRLNDIDLIRKDFDSTEDVSMKRQMAMLVARQQIWLPIEDIEDDKLQECLSNEKLPDHFKSLAKELNLLEPKMPEDIYKSHLESTRTAGLTNVDSARHNLASAFVNAFTNAGFGHDKMLLDVGEGDKTSWIFKTKDDGQFSTTASLGMLLRWDIENGLEQIDKYSYSDDTQIKAGALLATGLLNSAVRSDTEPAMALLATEENLNNENVQVRVASIIGLGMACAGTNKEDLFELLHPIVEDTSLDMQISAMAALSLGFIFVGSSDDRVSQAIISTLLDEDRQKQLKDKWTRFMSLGLALLFFGRQEEVEVILETLKVIDHPMAKPAGVLAEVCAYAGTGTVLKLQELLHLCNDHIEGDADEKKGDELIQTYAVLGLSLIAMGEEVGQEMVLRQFGHLMHYGEANIRKAVPLAMGLISPSNPQMKVYDTLSRYSHDNDNDVAINAIFAMGLLGAGTNNARLAQLLRQLASYYHRDQNSLFMVRIAQGLLHMGKGTMSISPFHTDRQIISRVAAAGLLTVLVSMIDAKQFILAEHHYLLYMIITAMHPRFLVTLDEELKPLQVNVRVGQAVDVVGQAGRPKTITGWQTQSTPVLLAYGERAELEDEQYISLASNLEGLVILRKNPAWEEG</sequence>
<keyword evidence="3 5" id="KW-0647">Proteasome</keyword>
<evidence type="ECO:0000256" key="2">
    <source>
        <dbReference type="ARBA" id="ARBA00022737"/>
    </source>
</evidence>
<feature type="compositionally biased region" description="Acidic residues" evidence="6">
    <location>
        <begin position="47"/>
        <end position="57"/>
    </location>
</feature>
<dbReference type="PANTHER" id="PTHR10943:SF1">
    <property type="entry name" value="26S PROTEASOME NON-ATPASE REGULATORY SUBUNIT 2"/>
    <property type="match status" value="1"/>
</dbReference>
<dbReference type="InterPro" id="IPR002015">
    <property type="entry name" value="Proteasome/cyclosome_rpt"/>
</dbReference>
<evidence type="ECO:0000313" key="9">
    <source>
        <dbReference type="EMBL" id="MDI1486358.1"/>
    </source>
</evidence>
<accession>A0AA43QGZ3</accession>
<dbReference type="InterPro" id="IPR016024">
    <property type="entry name" value="ARM-type_fold"/>
</dbReference>
<comment type="caution">
    <text evidence="9">The sequence shown here is derived from an EMBL/GenBank/DDBJ whole genome shotgun (WGS) entry which is preliminary data.</text>
</comment>
<proteinExistence type="inferred from homology"/>
<reference evidence="9" key="1">
    <citation type="journal article" date="2023" name="Genome Biol. Evol.">
        <title>First Whole Genome Sequence and Flow Cytometry Genome Size Data for the Lichen-Forming Fungus Ramalina farinacea (Ascomycota).</title>
        <authorList>
            <person name="Llewellyn T."/>
            <person name="Mian S."/>
            <person name="Hill R."/>
            <person name="Leitch I.J."/>
            <person name="Gaya E."/>
        </authorList>
    </citation>
    <scope>NUCLEOTIDE SEQUENCE</scope>
    <source>
        <strain evidence="9">LIQ254RAFAR</strain>
    </source>
</reference>
<evidence type="ECO:0000256" key="5">
    <source>
        <dbReference type="PIRNR" id="PIRNR015965"/>
    </source>
</evidence>
<dbReference type="InterPro" id="IPR040892">
    <property type="entry name" value="RPN1_N"/>
</dbReference>
<keyword evidence="2" id="KW-0677">Repeat</keyword>
<organism evidence="9 10">
    <name type="scientific">Ramalina farinacea</name>
    <dbReference type="NCBI Taxonomy" id="258253"/>
    <lineage>
        <taxon>Eukaryota</taxon>
        <taxon>Fungi</taxon>
        <taxon>Dikarya</taxon>
        <taxon>Ascomycota</taxon>
        <taxon>Pezizomycotina</taxon>
        <taxon>Lecanoromycetes</taxon>
        <taxon>OSLEUM clade</taxon>
        <taxon>Lecanoromycetidae</taxon>
        <taxon>Lecanorales</taxon>
        <taxon>Lecanorineae</taxon>
        <taxon>Ramalinaceae</taxon>
        <taxon>Ramalina</taxon>
    </lineage>
</organism>
<dbReference type="GO" id="GO:0005634">
    <property type="term" value="C:nucleus"/>
    <property type="evidence" value="ECO:0007669"/>
    <property type="project" value="TreeGrafter"/>
</dbReference>
<dbReference type="Pfam" id="PF01851">
    <property type="entry name" value="PC_rep"/>
    <property type="match status" value="2"/>
</dbReference>
<dbReference type="SUPFAM" id="SSF48371">
    <property type="entry name" value="ARM repeat"/>
    <property type="match status" value="1"/>
</dbReference>
<name>A0AA43QGZ3_9LECA</name>
<dbReference type="InterPro" id="IPR041433">
    <property type="entry name" value="RPN1_C"/>
</dbReference>
<dbReference type="GO" id="GO:0043161">
    <property type="term" value="P:proteasome-mediated ubiquitin-dependent protein catabolic process"/>
    <property type="evidence" value="ECO:0007669"/>
    <property type="project" value="TreeGrafter"/>
</dbReference>
<protein>
    <recommendedName>
        <fullName evidence="5">26S proteasome regulatory subunit RPN1</fullName>
    </recommendedName>
</protein>
<dbReference type="InterPro" id="IPR016643">
    <property type="entry name" value="26S_Psome_Rpn1"/>
</dbReference>
<gene>
    <name evidence="9" type="primary">RPN1</name>
    <name evidence="9" type="ORF">OHK93_005585</name>
</gene>
<feature type="compositionally biased region" description="Basic and acidic residues" evidence="6">
    <location>
        <begin position="12"/>
        <end position="37"/>
    </location>
</feature>
<evidence type="ECO:0000256" key="1">
    <source>
        <dbReference type="ARBA" id="ARBA00005460"/>
    </source>
</evidence>
<evidence type="ECO:0000256" key="6">
    <source>
        <dbReference type="SAM" id="MobiDB-lite"/>
    </source>
</evidence>
<dbReference type="GO" id="GO:0034515">
    <property type="term" value="C:proteasome storage granule"/>
    <property type="evidence" value="ECO:0007669"/>
    <property type="project" value="TreeGrafter"/>
</dbReference>
<dbReference type="GO" id="GO:0008540">
    <property type="term" value="C:proteasome regulatory particle, base subcomplex"/>
    <property type="evidence" value="ECO:0007669"/>
    <property type="project" value="UniProtKB-UniRule"/>
</dbReference>
<dbReference type="PANTHER" id="PTHR10943">
    <property type="entry name" value="26S PROTEASOME NON-ATPASE REGULATORY SUBUNIT"/>
    <property type="match status" value="1"/>
</dbReference>
<dbReference type="Proteomes" id="UP001161017">
    <property type="component" value="Unassembled WGS sequence"/>
</dbReference>
<dbReference type="InterPro" id="IPR011989">
    <property type="entry name" value="ARM-like"/>
</dbReference>
<dbReference type="GO" id="GO:0042176">
    <property type="term" value="P:regulation of protein catabolic process"/>
    <property type="evidence" value="ECO:0007669"/>
    <property type="project" value="InterPro"/>
</dbReference>
<feature type="region of interest" description="Disordered" evidence="6">
    <location>
        <begin position="1"/>
        <end position="59"/>
    </location>
</feature>
<dbReference type="EMBL" id="JAPUFD010000003">
    <property type="protein sequence ID" value="MDI1486358.1"/>
    <property type="molecule type" value="Genomic_DNA"/>
</dbReference>
<feature type="domain" description="26S proteasome non-ATPase regulatory subunit RPN1 C-terminal" evidence="8">
    <location>
        <begin position="851"/>
        <end position="904"/>
    </location>
</feature>
<dbReference type="FunFam" id="1.25.10.10:FF:000026">
    <property type="entry name" value="26S proteasome non-ATPase regulatory subunit 2"/>
    <property type="match status" value="1"/>
</dbReference>
<evidence type="ECO:0000256" key="4">
    <source>
        <dbReference type="ARBA" id="ARBA00057191"/>
    </source>
</evidence>
<comment type="similarity">
    <text evidence="1 5">Belongs to the proteasome subunit S2 family.</text>
</comment>
<feature type="domain" description="RPN1 N-terminal" evidence="7">
    <location>
        <begin position="64"/>
        <end position="362"/>
    </location>
</feature>
<evidence type="ECO:0000259" key="7">
    <source>
        <dbReference type="Pfam" id="PF17781"/>
    </source>
</evidence>
<feature type="compositionally biased region" description="Low complexity" evidence="6">
    <location>
        <begin position="1"/>
        <end position="11"/>
    </location>
</feature>